<organism evidence="3 4">
    <name type="scientific">Desmospora profundinema</name>
    <dbReference type="NCBI Taxonomy" id="1571184"/>
    <lineage>
        <taxon>Bacteria</taxon>
        <taxon>Bacillati</taxon>
        <taxon>Bacillota</taxon>
        <taxon>Bacilli</taxon>
        <taxon>Bacillales</taxon>
        <taxon>Thermoactinomycetaceae</taxon>
        <taxon>Desmospora</taxon>
    </lineage>
</organism>
<reference evidence="3 4" key="1">
    <citation type="submission" date="2023-07" db="EMBL/GenBank/DDBJ databases">
        <title>Genomic Encyclopedia of Type Strains, Phase IV (KMG-IV): sequencing the most valuable type-strain genomes for metagenomic binning, comparative biology and taxonomic classification.</title>
        <authorList>
            <person name="Goeker M."/>
        </authorList>
    </citation>
    <scope>NUCLEOTIDE SEQUENCE [LARGE SCALE GENOMIC DNA]</scope>
    <source>
        <strain evidence="3 4">DSM 45903</strain>
    </source>
</reference>
<sequence>MLDQQGHANPDTAPVVPVEEGYRNERRTRIGISFVTVLITGLVWISWVSQPIESPPEVVSEAVFNEIIPYHDQENLFFFQGDTSGRKDDYVFNMDSGEWKRDDGSYESISDESVHLLKEGHRLRVETDDFGRRLVLEWAHGEQSEVGRIPDSGQPLFVSPVKDAFVYIGEGQKGWNLTLFRLDQAKAVPVLEDVSHSYLQPTESVQWSPSGEYMLLNNQWIVSAKDGDLIHKLEGSAATWSPVHDAILYVPFSDGKAPYGNGDNGQPVPLGNSLVLWDMKTASATTLHRASEDEPILGKPVWDSTGRYFSFPTGRELDGEWFFAQVHVMDGRRFHYMENEQNVAPTKLTHLTLSPGGEYLSYSVNGVLKLINLNTQESRVYDHSFADDGPYRTSVRFDPDGVWLARDHEVVFVAENMEEKIVYQTSRKLLGFYLSSSADRLLVMEEMADGQRLRLINLHSGRNPGHS</sequence>
<feature type="region of interest" description="Disordered" evidence="1">
    <location>
        <begin position="1"/>
        <end position="20"/>
    </location>
</feature>
<evidence type="ECO:0000256" key="1">
    <source>
        <dbReference type="SAM" id="MobiDB-lite"/>
    </source>
</evidence>
<dbReference type="RefSeq" id="WP_309864884.1">
    <property type="nucleotide sequence ID" value="NZ_JAVDQG010000003.1"/>
</dbReference>
<keyword evidence="2" id="KW-0812">Transmembrane</keyword>
<name>A0ABU1IM26_9BACL</name>
<accession>A0ABU1IM26</accession>
<keyword evidence="4" id="KW-1185">Reference proteome</keyword>
<dbReference type="SUPFAM" id="SSF69322">
    <property type="entry name" value="Tricorn protease domain 2"/>
    <property type="match status" value="1"/>
</dbReference>
<gene>
    <name evidence="3" type="ORF">JOE21_001823</name>
</gene>
<keyword evidence="2" id="KW-0472">Membrane</keyword>
<dbReference type="EMBL" id="JAVDQG010000003">
    <property type="protein sequence ID" value="MDR6225825.1"/>
    <property type="molecule type" value="Genomic_DNA"/>
</dbReference>
<protein>
    <recommendedName>
        <fullName evidence="5">WD40 repeat domain-containing protein</fullName>
    </recommendedName>
</protein>
<evidence type="ECO:0000313" key="4">
    <source>
        <dbReference type="Proteomes" id="UP001185012"/>
    </source>
</evidence>
<comment type="caution">
    <text evidence="3">The sequence shown here is derived from an EMBL/GenBank/DDBJ whole genome shotgun (WGS) entry which is preliminary data.</text>
</comment>
<keyword evidence="2" id="KW-1133">Transmembrane helix</keyword>
<evidence type="ECO:0000256" key="2">
    <source>
        <dbReference type="SAM" id="Phobius"/>
    </source>
</evidence>
<feature type="transmembrane region" description="Helical" evidence="2">
    <location>
        <begin position="30"/>
        <end position="47"/>
    </location>
</feature>
<proteinExistence type="predicted"/>
<dbReference type="Proteomes" id="UP001185012">
    <property type="component" value="Unassembled WGS sequence"/>
</dbReference>
<evidence type="ECO:0008006" key="5">
    <source>
        <dbReference type="Google" id="ProtNLM"/>
    </source>
</evidence>
<evidence type="ECO:0000313" key="3">
    <source>
        <dbReference type="EMBL" id="MDR6225825.1"/>
    </source>
</evidence>